<proteinExistence type="predicted"/>
<dbReference type="InterPro" id="IPR018647">
    <property type="entry name" value="SLFN_3-like_DNA/RNA_helicase"/>
</dbReference>
<dbReference type="Gene3D" id="3.40.50.300">
    <property type="entry name" value="P-loop containing nucleotide triphosphate hydrolases"/>
    <property type="match status" value="1"/>
</dbReference>
<keyword evidence="3" id="KW-1185">Reference proteome</keyword>
<evidence type="ECO:0000313" key="2">
    <source>
        <dbReference type="EMBL" id="USS90316.1"/>
    </source>
</evidence>
<dbReference type="InterPro" id="IPR027417">
    <property type="entry name" value="P-loop_NTPase"/>
</dbReference>
<dbReference type="RefSeq" id="WP_252794799.1">
    <property type="nucleotide sequence ID" value="NZ_CP097121.1"/>
</dbReference>
<dbReference type="Proteomes" id="UP001056164">
    <property type="component" value="Chromosome"/>
</dbReference>
<protein>
    <submittedName>
        <fullName evidence="2">DUF2075 domain-containing protein</fullName>
    </submittedName>
</protein>
<dbReference type="SUPFAM" id="SSF52540">
    <property type="entry name" value="P-loop containing nucleoside triphosphate hydrolases"/>
    <property type="match status" value="1"/>
</dbReference>
<evidence type="ECO:0000313" key="3">
    <source>
        <dbReference type="Proteomes" id="UP001056164"/>
    </source>
</evidence>
<sequence>MVNNAATTKLAPNQHKLSPEQQELVQRIMQFTQQHLAGSTPAIFTINGDCGTGKSVILSQLFYELQQAAHNEHSRFSGTKNYFLVNHPEVLKVYKQMAGPEQNVLKKNFLRPTSFINQLHKRHERADVVVIDEAHLLLSQPDHYNNFYGDNQLTEILKLSRVVICVFDFHQVIQTKNYWDQELLNRIVAPYPHAEYDLTHQFRMTASPELIHWMDAFSAGELLPLPANTRQDYDFRIYADAEAMRQAIVHRNQEVGLSRIVATTGYPSTLDGGKHYIHETGGFHMPWDQYNYTQTPWAEIPETIDEVGSIYTCQGFDLNYVGLILSPLLYLDPADHRIKVDLSKKTNNEMIKRRTDVTDPAQFTRMKHQIILNSVNVLLKRGIHGAYLYAHDPELRGALLQSYHSLNLD</sequence>
<evidence type="ECO:0000259" key="1">
    <source>
        <dbReference type="Pfam" id="PF09848"/>
    </source>
</evidence>
<feature type="domain" description="Schlafen group 3-like DNA/RNA helicase" evidence="1">
    <location>
        <begin position="42"/>
        <end position="392"/>
    </location>
</feature>
<dbReference type="Pfam" id="PF09848">
    <property type="entry name" value="SLFN-g3_helicase"/>
    <property type="match status" value="1"/>
</dbReference>
<name>A0ABY5BYZ2_9LACO</name>
<dbReference type="EMBL" id="CP097121">
    <property type="protein sequence ID" value="USS90316.1"/>
    <property type="molecule type" value="Genomic_DNA"/>
</dbReference>
<reference evidence="2" key="1">
    <citation type="submission" date="2022-05" db="EMBL/GenBank/DDBJ databases">
        <authorList>
            <person name="Oliphant S.A."/>
            <person name="Watson-Haigh N.S."/>
            <person name="Sumby K.M."/>
            <person name="Gardner J.M."/>
            <person name="Jiranek V."/>
        </authorList>
    </citation>
    <scope>NUCLEOTIDE SEQUENCE</scope>
    <source>
        <strain evidence="2">KI4_A6</strain>
    </source>
</reference>
<accession>A0ABY5BYZ2</accession>
<organism evidence="2 3">
    <name type="scientific">Fructilactobacillus carniphilus</name>
    <dbReference type="NCBI Taxonomy" id="2940297"/>
    <lineage>
        <taxon>Bacteria</taxon>
        <taxon>Bacillati</taxon>
        <taxon>Bacillota</taxon>
        <taxon>Bacilli</taxon>
        <taxon>Lactobacillales</taxon>
        <taxon>Lactobacillaceae</taxon>
        <taxon>Fructilactobacillus</taxon>
    </lineage>
</organism>
<gene>
    <name evidence="2" type="ORF">M3M37_05595</name>
</gene>